<reference evidence="2 3" key="1">
    <citation type="submission" date="2019-06" db="EMBL/GenBank/DDBJ databases">
        <title>Sequencing the genomes of 1000 actinobacteria strains.</title>
        <authorList>
            <person name="Klenk H.-P."/>
        </authorList>
    </citation>
    <scope>NUCLEOTIDE SEQUENCE [LARGE SCALE GENOMIC DNA]</scope>
    <source>
        <strain evidence="2 3">DSM 8803</strain>
    </source>
</reference>
<dbReference type="GO" id="GO:0042578">
    <property type="term" value="F:phosphoric ester hydrolase activity"/>
    <property type="evidence" value="ECO:0007669"/>
    <property type="project" value="TreeGrafter"/>
</dbReference>
<organism evidence="2 3">
    <name type="scientific">Leucobacter komagatae</name>
    <dbReference type="NCBI Taxonomy" id="55969"/>
    <lineage>
        <taxon>Bacteria</taxon>
        <taxon>Bacillati</taxon>
        <taxon>Actinomycetota</taxon>
        <taxon>Actinomycetes</taxon>
        <taxon>Micrococcales</taxon>
        <taxon>Microbacteriaceae</taxon>
        <taxon>Leucobacter</taxon>
    </lineage>
</organism>
<dbReference type="SMART" id="SM00481">
    <property type="entry name" value="POLIIIAc"/>
    <property type="match status" value="1"/>
</dbReference>
<dbReference type="Gene3D" id="3.20.20.140">
    <property type="entry name" value="Metal-dependent hydrolases"/>
    <property type="match status" value="1"/>
</dbReference>
<dbReference type="PANTHER" id="PTHR36928">
    <property type="entry name" value="PHOSPHATASE YCDX-RELATED"/>
    <property type="match status" value="1"/>
</dbReference>
<dbReference type="GO" id="GO:0008270">
    <property type="term" value="F:zinc ion binding"/>
    <property type="evidence" value="ECO:0007669"/>
    <property type="project" value="TreeGrafter"/>
</dbReference>
<dbReference type="Pfam" id="PF02811">
    <property type="entry name" value="PHP"/>
    <property type="match status" value="1"/>
</dbReference>
<dbReference type="AlphaFoldDB" id="A0A542Y6S2"/>
<protein>
    <submittedName>
        <fullName evidence="2">Putative hydrolase</fullName>
    </submittedName>
</protein>
<proteinExistence type="predicted"/>
<comment type="caution">
    <text evidence="2">The sequence shown here is derived from an EMBL/GenBank/DDBJ whole genome shotgun (WGS) entry which is preliminary data.</text>
</comment>
<dbReference type="STRING" id="55969.SD72_12630"/>
<dbReference type="PANTHER" id="PTHR36928:SF1">
    <property type="entry name" value="PHOSPHATASE YCDX-RELATED"/>
    <property type="match status" value="1"/>
</dbReference>
<name>A0A542Y6S2_9MICO</name>
<sequence>MATPLGHPILRGDFHVHSTFSDDARSTLTENVAAAHAAGLQAVRLVDHVRASTPWVPEYLAAVRALEVPAGLTVLTGVEAKILDASGALDVPPLPAGIDRILMADHQFPTADGPLGPTAVRERIAAGWGAADVLDTLIGATIAAMETHPGNQLAHCFSILPKVGLSEADLTDEHLGAWAAAAAASDTQVEVNEKWGCPDQRSLVALKAAGATIVASTDSHDAADVGRYARVRDLLSAAAVAEHAGKPGAK</sequence>
<dbReference type="RefSeq" id="WP_141888215.1">
    <property type="nucleotide sequence ID" value="NZ_BAAAUY010000001.1"/>
</dbReference>
<dbReference type="Proteomes" id="UP000319094">
    <property type="component" value="Unassembled WGS sequence"/>
</dbReference>
<dbReference type="InterPro" id="IPR016195">
    <property type="entry name" value="Pol/histidinol_Pase-like"/>
</dbReference>
<dbReference type="GO" id="GO:0005829">
    <property type="term" value="C:cytosol"/>
    <property type="evidence" value="ECO:0007669"/>
    <property type="project" value="TreeGrafter"/>
</dbReference>
<keyword evidence="2" id="KW-0378">Hydrolase</keyword>
<accession>A0A542Y6S2</accession>
<evidence type="ECO:0000259" key="1">
    <source>
        <dbReference type="SMART" id="SM00481"/>
    </source>
</evidence>
<dbReference type="InterPro" id="IPR004013">
    <property type="entry name" value="PHP_dom"/>
</dbReference>
<dbReference type="OrthoDB" id="8279407at2"/>
<dbReference type="InterPro" id="IPR003141">
    <property type="entry name" value="Pol/His_phosphatase_N"/>
</dbReference>
<gene>
    <name evidence="2" type="ORF">FB468_1800</name>
</gene>
<feature type="domain" description="Polymerase/histidinol phosphatase N-terminal" evidence="1">
    <location>
        <begin position="12"/>
        <end position="84"/>
    </location>
</feature>
<dbReference type="InterPro" id="IPR050243">
    <property type="entry name" value="PHP_phosphatase"/>
</dbReference>
<evidence type="ECO:0000313" key="3">
    <source>
        <dbReference type="Proteomes" id="UP000319094"/>
    </source>
</evidence>
<evidence type="ECO:0000313" key="2">
    <source>
        <dbReference type="EMBL" id="TQL43766.1"/>
    </source>
</evidence>
<dbReference type="EMBL" id="VFON01000001">
    <property type="protein sequence ID" value="TQL43766.1"/>
    <property type="molecule type" value="Genomic_DNA"/>
</dbReference>
<keyword evidence="3" id="KW-1185">Reference proteome</keyword>
<dbReference type="SUPFAM" id="SSF89550">
    <property type="entry name" value="PHP domain-like"/>
    <property type="match status" value="1"/>
</dbReference>